<evidence type="ECO:0000259" key="5">
    <source>
        <dbReference type="Pfam" id="PF02826"/>
    </source>
</evidence>
<dbReference type="CDD" id="cd05300">
    <property type="entry name" value="2-Hacid_dh_1"/>
    <property type="match status" value="1"/>
</dbReference>
<gene>
    <name evidence="6" type="ORF">ACFO0N_14390</name>
</gene>
<feature type="domain" description="D-isomer specific 2-hydroxyacid dehydrogenase catalytic" evidence="4">
    <location>
        <begin position="67"/>
        <end position="321"/>
    </location>
</feature>
<evidence type="ECO:0000256" key="2">
    <source>
        <dbReference type="ARBA" id="ARBA00023027"/>
    </source>
</evidence>
<dbReference type="InterPro" id="IPR036291">
    <property type="entry name" value="NAD(P)-bd_dom_sf"/>
</dbReference>
<dbReference type="InterPro" id="IPR029753">
    <property type="entry name" value="D-isomer_DH_CS"/>
</dbReference>
<evidence type="ECO:0000256" key="1">
    <source>
        <dbReference type="ARBA" id="ARBA00023002"/>
    </source>
</evidence>
<dbReference type="SUPFAM" id="SSF51735">
    <property type="entry name" value="NAD(P)-binding Rossmann-fold domains"/>
    <property type="match status" value="1"/>
</dbReference>
<sequence>MSDAADQRPDADVDSERDPDVVVLRKKIHGLPSERYAEALRERLPDREVAFAATPEQERELVARAPVVTGHYLAPERIAEAENLDYFACIYAGTGHLPMEEFESRGVAVTNASGVHGPNIAEHAIGAMLAFARDFPRAFRRKERREWRSFPTHELMDSTVAVVGLGAIGQATVERLDAFGVHTVGVRHSPEKGGPTDEVYGFDELHSAVVDADYTVLACPLTDETEGLVGDGAFQTMPTDAVLVNVARGKVVDTDALVSALRGNDIRGAALDVTDPEPLPEDHELWGFDNVLVTPHNAGHTPEYFERMADILVRNLELAEERGAFEGLENQVT</sequence>
<feature type="domain" description="D-isomer specific 2-hydroxyacid dehydrogenase NAD-binding" evidence="5">
    <location>
        <begin position="125"/>
        <end position="298"/>
    </location>
</feature>
<dbReference type="RefSeq" id="WP_267622988.1">
    <property type="nucleotide sequence ID" value="NZ_JAODIW010000006.1"/>
</dbReference>
<evidence type="ECO:0000259" key="4">
    <source>
        <dbReference type="Pfam" id="PF00389"/>
    </source>
</evidence>
<dbReference type="Pfam" id="PF00389">
    <property type="entry name" value="2-Hacid_dh"/>
    <property type="match status" value="1"/>
</dbReference>
<organism evidence="6 7">
    <name type="scientific">Halobium salinum</name>
    <dbReference type="NCBI Taxonomy" id="1364940"/>
    <lineage>
        <taxon>Archaea</taxon>
        <taxon>Methanobacteriati</taxon>
        <taxon>Methanobacteriota</taxon>
        <taxon>Stenosarchaea group</taxon>
        <taxon>Halobacteria</taxon>
        <taxon>Halobacteriales</taxon>
        <taxon>Haloferacaceae</taxon>
        <taxon>Halobium</taxon>
    </lineage>
</organism>
<reference evidence="6 7" key="1">
    <citation type="journal article" date="2019" name="Int. J. Syst. Evol. Microbiol.">
        <title>The Global Catalogue of Microorganisms (GCM) 10K type strain sequencing project: providing services to taxonomists for standard genome sequencing and annotation.</title>
        <authorList>
            <consortium name="The Broad Institute Genomics Platform"/>
            <consortium name="The Broad Institute Genome Sequencing Center for Infectious Disease"/>
            <person name="Wu L."/>
            <person name="Ma J."/>
        </authorList>
    </citation>
    <scope>NUCLEOTIDE SEQUENCE [LARGE SCALE GENOMIC DNA]</scope>
    <source>
        <strain evidence="6 7">CGMCC 1.12553</strain>
    </source>
</reference>
<evidence type="ECO:0000313" key="6">
    <source>
        <dbReference type="EMBL" id="MFC4359132.1"/>
    </source>
</evidence>
<dbReference type="EMBL" id="JBHSDS010000008">
    <property type="protein sequence ID" value="MFC4359132.1"/>
    <property type="molecule type" value="Genomic_DNA"/>
</dbReference>
<dbReference type="GO" id="GO:0016491">
    <property type="term" value="F:oxidoreductase activity"/>
    <property type="evidence" value="ECO:0007669"/>
    <property type="project" value="UniProtKB-KW"/>
</dbReference>
<dbReference type="InterPro" id="IPR006140">
    <property type="entry name" value="D-isomer_DH_NAD-bd"/>
</dbReference>
<keyword evidence="7" id="KW-1185">Reference proteome</keyword>
<evidence type="ECO:0000313" key="7">
    <source>
        <dbReference type="Proteomes" id="UP001595921"/>
    </source>
</evidence>
<protein>
    <submittedName>
        <fullName evidence="6">D-2-hydroxyacid dehydrogenase</fullName>
    </submittedName>
</protein>
<dbReference type="Gene3D" id="3.40.50.720">
    <property type="entry name" value="NAD(P)-binding Rossmann-like Domain"/>
    <property type="match status" value="2"/>
</dbReference>
<dbReference type="PANTHER" id="PTHR43333:SF1">
    <property type="entry name" value="D-ISOMER SPECIFIC 2-HYDROXYACID DEHYDROGENASE NAD-BINDING DOMAIN-CONTAINING PROTEIN"/>
    <property type="match status" value="1"/>
</dbReference>
<keyword evidence="2" id="KW-0520">NAD</keyword>
<dbReference type="PANTHER" id="PTHR43333">
    <property type="entry name" value="2-HACID_DH_C DOMAIN-CONTAINING PROTEIN"/>
    <property type="match status" value="1"/>
</dbReference>
<dbReference type="Pfam" id="PF02826">
    <property type="entry name" value="2-Hacid_dh_C"/>
    <property type="match status" value="1"/>
</dbReference>
<comment type="similarity">
    <text evidence="3">Belongs to the D-isomer specific 2-hydroxyacid dehydrogenase family.</text>
</comment>
<dbReference type="SUPFAM" id="SSF52283">
    <property type="entry name" value="Formate/glycerate dehydrogenase catalytic domain-like"/>
    <property type="match status" value="1"/>
</dbReference>
<proteinExistence type="inferred from homology"/>
<name>A0ABD5PDZ6_9EURY</name>
<dbReference type="AlphaFoldDB" id="A0ABD5PDZ6"/>
<dbReference type="InterPro" id="IPR006139">
    <property type="entry name" value="D-isomer_2_OHA_DH_cat_dom"/>
</dbReference>
<dbReference type="PROSITE" id="PS00671">
    <property type="entry name" value="D_2_HYDROXYACID_DH_3"/>
    <property type="match status" value="1"/>
</dbReference>
<comment type="caution">
    <text evidence="6">The sequence shown here is derived from an EMBL/GenBank/DDBJ whole genome shotgun (WGS) entry which is preliminary data.</text>
</comment>
<dbReference type="Proteomes" id="UP001595921">
    <property type="component" value="Unassembled WGS sequence"/>
</dbReference>
<evidence type="ECO:0000256" key="3">
    <source>
        <dbReference type="RuleBase" id="RU003719"/>
    </source>
</evidence>
<keyword evidence="1 3" id="KW-0560">Oxidoreductase</keyword>
<accession>A0ABD5PDZ6</accession>